<evidence type="ECO:0000256" key="1">
    <source>
        <dbReference type="SAM" id="MobiDB-lite"/>
    </source>
</evidence>
<feature type="region of interest" description="Disordered" evidence="1">
    <location>
        <begin position="1"/>
        <end position="23"/>
    </location>
</feature>
<accession>A0A8H3LX90</accession>
<feature type="compositionally biased region" description="Basic and acidic residues" evidence="1">
    <location>
        <begin position="9"/>
        <end position="23"/>
    </location>
</feature>
<comment type="caution">
    <text evidence="2">The sequence shown here is derived from an EMBL/GenBank/DDBJ whole genome shotgun (WGS) entry which is preliminary data.</text>
</comment>
<evidence type="ECO:0000313" key="2">
    <source>
        <dbReference type="EMBL" id="GES94719.1"/>
    </source>
</evidence>
<dbReference type="EMBL" id="BLAL01000238">
    <property type="protein sequence ID" value="GES94719.1"/>
    <property type="molecule type" value="Genomic_DNA"/>
</dbReference>
<evidence type="ECO:0000313" key="3">
    <source>
        <dbReference type="Proteomes" id="UP000615446"/>
    </source>
</evidence>
<gene>
    <name evidence="2" type="ORF">RCL2_002143100</name>
</gene>
<proteinExistence type="predicted"/>
<reference evidence="2" key="1">
    <citation type="submission" date="2019-10" db="EMBL/GenBank/DDBJ databases">
        <title>Conservation and host-specific expression of non-tandemly repeated heterogenous ribosome RNA gene in arbuscular mycorrhizal fungi.</title>
        <authorList>
            <person name="Maeda T."/>
            <person name="Kobayashi Y."/>
            <person name="Nakagawa T."/>
            <person name="Ezawa T."/>
            <person name="Yamaguchi K."/>
            <person name="Bino T."/>
            <person name="Nishimoto Y."/>
            <person name="Shigenobu S."/>
            <person name="Kawaguchi M."/>
        </authorList>
    </citation>
    <scope>NUCLEOTIDE SEQUENCE</scope>
    <source>
        <strain evidence="2">HR1</strain>
    </source>
</reference>
<organism evidence="2 3">
    <name type="scientific">Rhizophagus clarus</name>
    <dbReference type="NCBI Taxonomy" id="94130"/>
    <lineage>
        <taxon>Eukaryota</taxon>
        <taxon>Fungi</taxon>
        <taxon>Fungi incertae sedis</taxon>
        <taxon>Mucoromycota</taxon>
        <taxon>Glomeromycotina</taxon>
        <taxon>Glomeromycetes</taxon>
        <taxon>Glomerales</taxon>
        <taxon>Glomeraceae</taxon>
        <taxon>Rhizophagus</taxon>
    </lineage>
</organism>
<dbReference type="AlphaFoldDB" id="A0A8H3LX90"/>
<dbReference type="Proteomes" id="UP000615446">
    <property type="component" value="Unassembled WGS sequence"/>
</dbReference>
<name>A0A8H3LX90_9GLOM</name>
<sequence>MPYNTSYKKSAELRDRDARHSLEISGDKREEYSRFINYATIANLSLLLEVLQDMVNSTAEDTLFSDIRGPIHSKKKD</sequence>
<protein>
    <submittedName>
        <fullName evidence="2">Uncharacterized protein</fullName>
    </submittedName>
</protein>